<evidence type="ECO:0000313" key="3">
    <source>
        <dbReference type="EMBL" id="WZW87687.1"/>
    </source>
</evidence>
<sequence>MKEVLFSQSMNAEKKVLTQGVLFLKKVAGNYSLESLIELAERRNPKRAFLFVSKILGKHIPVAPHKMRQSYKVLSAQLPNSIPGKTLFLGMAETAVGLAAGVFEETIKYCDEAILLLSTRHQLEAPLLCRFKENHSHASDHLIHLPLHNQIQSLFADIQTFILIDDEVTTGDTFKNLLTALIATGEFPKLQKVYALTLTHWSDKEIKGGILPIEAKSLLFGCWEWQADTQAIPPKMPKVNAIDAGTQPIVGTQDWGRLGRFKLKNDDNNIHQYLILSHWLSKVSLPLSARVLVLGTEEFLWPPFLFAESLEQRGYEVYFSSTTRSPIAEGGAIHSVISFTDNYGQGISHYLYNVAHQSFDYIFLCIETPKESVDSTLLQTLAKVAQQVEILIYTEC</sequence>
<dbReference type="Pfam" id="PF15609">
    <property type="entry name" value="PRTase_2"/>
    <property type="match status" value="1"/>
</dbReference>
<dbReference type="Pfam" id="PF12500">
    <property type="entry name" value="TRSP"/>
    <property type="match status" value="1"/>
</dbReference>
<accession>A0ABZ3BZA2</accession>
<dbReference type="InterPro" id="IPR029057">
    <property type="entry name" value="PRTase-like"/>
</dbReference>
<dbReference type="InterPro" id="IPR041688">
    <property type="entry name" value="PRTase_2"/>
</dbReference>
<keyword evidence="3" id="KW-0328">Glycosyltransferase</keyword>
<dbReference type="InterPro" id="IPR000836">
    <property type="entry name" value="PRTase_dom"/>
</dbReference>
<dbReference type="SUPFAM" id="SSF53271">
    <property type="entry name" value="PRTase-like"/>
    <property type="match status" value="1"/>
</dbReference>
<dbReference type="InterPro" id="IPR022537">
    <property type="entry name" value="TRSP_dom"/>
</dbReference>
<feature type="domain" description="TRSP" evidence="1">
    <location>
        <begin position="259"/>
        <end position="375"/>
    </location>
</feature>
<evidence type="ECO:0000313" key="4">
    <source>
        <dbReference type="Proteomes" id="UP001449178"/>
    </source>
</evidence>
<reference evidence="3 4" key="1">
    <citation type="submission" date="2024-03" db="EMBL/GenBank/DDBJ databases">
        <title>Complete Genome Sequence and Annotation of Ignatzschineria larvae DSM 13226.</title>
        <authorList>
            <person name="Cantrell E."/>
            <person name="Burcham Z.M."/>
        </authorList>
    </citation>
    <scope>NUCLEOTIDE SEQUENCE [LARGE SCALE GENOMIC DNA]</scope>
    <source>
        <strain evidence="3 4">DSM 13226</strain>
    </source>
</reference>
<dbReference type="EMBL" id="CP150637">
    <property type="protein sequence ID" value="WZW87687.1"/>
    <property type="molecule type" value="Genomic_DNA"/>
</dbReference>
<dbReference type="Proteomes" id="UP001449178">
    <property type="component" value="Chromosome"/>
</dbReference>
<dbReference type="CDD" id="cd06223">
    <property type="entry name" value="PRTases_typeI"/>
    <property type="match status" value="1"/>
</dbReference>
<evidence type="ECO:0000259" key="1">
    <source>
        <dbReference type="Pfam" id="PF12500"/>
    </source>
</evidence>
<dbReference type="InterPro" id="IPR011214">
    <property type="entry name" value="UCP020967"/>
</dbReference>
<feature type="domain" description="Orotate phosphoribosyltransferase-like" evidence="2">
    <location>
        <begin position="36"/>
        <end position="205"/>
    </location>
</feature>
<name>A0ABZ3BZA2_9GAMM</name>
<dbReference type="PIRSF" id="PIRSF020967">
    <property type="entry name" value="UCP020967"/>
    <property type="match status" value="1"/>
</dbReference>
<keyword evidence="3" id="KW-0808">Transferase</keyword>
<protein>
    <submittedName>
        <fullName evidence="3">Phosphoribosyltransferase domain-containing protein</fullName>
    </submittedName>
</protein>
<organism evidence="3 4">
    <name type="scientific">Ignatzschineria larvae DSM 13226</name>
    <dbReference type="NCBI Taxonomy" id="1111732"/>
    <lineage>
        <taxon>Bacteria</taxon>
        <taxon>Pseudomonadati</taxon>
        <taxon>Pseudomonadota</taxon>
        <taxon>Gammaproteobacteria</taxon>
        <taxon>Cardiobacteriales</taxon>
        <taxon>Ignatzschineriaceae</taxon>
        <taxon>Ignatzschineria</taxon>
    </lineage>
</organism>
<keyword evidence="4" id="KW-1185">Reference proteome</keyword>
<gene>
    <name evidence="3" type="ORF">WMO13_10045</name>
</gene>
<dbReference type="GO" id="GO:0016757">
    <property type="term" value="F:glycosyltransferase activity"/>
    <property type="evidence" value="ECO:0007669"/>
    <property type="project" value="UniProtKB-KW"/>
</dbReference>
<proteinExistence type="predicted"/>
<dbReference type="RefSeq" id="WP_026878869.1">
    <property type="nucleotide sequence ID" value="NZ_AZOD01000015.1"/>
</dbReference>
<evidence type="ECO:0000259" key="2">
    <source>
        <dbReference type="Pfam" id="PF15609"/>
    </source>
</evidence>